<evidence type="ECO:0000256" key="1">
    <source>
        <dbReference type="ARBA" id="ARBA00004141"/>
    </source>
</evidence>
<evidence type="ECO:0000313" key="7">
    <source>
        <dbReference type="EMBL" id="KIC74174.1"/>
    </source>
</evidence>
<evidence type="ECO:0000256" key="3">
    <source>
        <dbReference type="ARBA" id="ARBA00022960"/>
    </source>
</evidence>
<dbReference type="GO" id="GO:0032153">
    <property type="term" value="C:cell division site"/>
    <property type="evidence" value="ECO:0007669"/>
    <property type="project" value="TreeGrafter"/>
</dbReference>
<dbReference type="GO" id="GO:0008360">
    <property type="term" value="P:regulation of cell shape"/>
    <property type="evidence" value="ECO:0007669"/>
    <property type="project" value="UniProtKB-KW"/>
</dbReference>
<keyword evidence="3" id="KW-0133">Cell shape</keyword>
<evidence type="ECO:0000313" key="8">
    <source>
        <dbReference type="Proteomes" id="UP000031465"/>
    </source>
</evidence>
<feature type="transmembrane region" description="Helical" evidence="6">
    <location>
        <begin position="115"/>
        <end position="133"/>
    </location>
</feature>
<dbReference type="PANTHER" id="PTHR30474">
    <property type="entry name" value="CELL CYCLE PROTEIN"/>
    <property type="match status" value="1"/>
</dbReference>
<dbReference type="EMBL" id="JSAN01000014">
    <property type="protein sequence ID" value="KIC74174.1"/>
    <property type="molecule type" value="Genomic_DNA"/>
</dbReference>
<comment type="caution">
    <text evidence="7">The sequence shown here is derived from an EMBL/GenBank/DDBJ whole genome shotgun (WGS) entry which is preliminary data.</text>
</comment>
<dbReference type="PANTHER" id="PTHR30474:SF1">
    <property type="entry name" value="PEPTIDOGLYCAN GLYCOSYLTRANSFERASE MRDB"/>
    <property type="match status" value="1"/>
</dbReference>
<feature type="transmembrane region" description="Helical" evidence="6">
    <location>
        <begin position="167"/>
        <end position="185"/>
    </location>
</feature>
<feature type="transmembrane region" description="Helical" evidence="6">
    <location>
        <begin position="54"/>
        <end position="71"/>
    </location>
</feature>
<dbReference type="Proteomes" id="UP000031465">
    <property type="component" value="Unassembled WGS sequence"/>
</dbReference>
<evidence type="ECO:0000256" key="4">
    <source>
        <dbReference type="ARBA" id="ARBA00022989"/>
    </source>
</evidence>
<dbReference type="RefSeq" id="WP_039356097.1">
    <property type="nucleotide sequence ID" value="NZ_JSAN01000014.1"/>
</dbReference>
<protein>
    <submittedName>
        <fullName evidence="7">Putative cell shape (Rod)-determining protein</fullName>
    </submittedName>
</protein>
<sequence length="378" mass="42539">MWSPRYLARLDFRVIPVILSLMIISLLVVSSYTIDPSTDHAEELFVTPIVKSQFQWFAIGVVVYFFFAGFDYRKLREWTWILYVLVLISLVGLFFTDSIQKVNRWYRVPFINISFQPSEYAKFVVVITLSWFLERRRSVADSWGTAFYASIIVGIPFILILKQPDLGTALVLFPITLVMFYFGDLRPSIIKAMTVCGGLGLCLVAMIFLGVLPHETLRPYATKVLKDYQFDRLDPATHHQKAAATAIALGGITGTGWRKSEFSGRGWLPAPYTDSVFPAFGEEFGLLGLLLLMVLYYALIYFSFQVSAVAKDPFGRLLSAGVTVYLAMHILVNIGMMCGFLPITGVPLVLVTYGGSSILSTMMALGILQSIYSRRFMF</sequence>
<keyword evidence="2 6" id="KW-0812">Transmembrane</keyword>
<evidence type="ECO:0000256" key="2">
    <source>
        <dbReference type="ARBA" id="ARBA00022692"/>
    </source>
</evidence>
<feature type="transmembrane region" description="Helical" evidence="6">
    <location>
        <begin position="348"/>
        <end position="368"/>
    </location>
</feature>
<reference evidence="7 8" key="1">
    <citation type="journal article" date="2014" name="Mol. Biol. Evol.">
        <title>Massive expansion of Ubiquitination-related gene families within the Chlamydiae.</title>
        <authorList>
            <person name="Domman D."/>
            <person name="Collingro A."/>
            <person name="Lagkouvardos I."/>
            <person name="Gehre L."/>
            <person name="Weinmaier T."/>
            <person name="Rattei T."/>
            <person name="Subtil A."/>
            <person name="Horn M."/>
        </authorList>
    </citation>
    <scope>NUCLEOTIDE SEQUENCE [LARGE SCALE GENOMIC DNA]</scope>
    <source>
        <strain evidence="7 8">EI2</strain>
    </source>
</reference>
<evidence type="ECO:0000256" key="5">
    <source>
        <dbReference type="ARBA" id="ARBA00023136"/>
    </source>
</evidence>
<dbReference type="PATRIC" id="fig|362787.3.peg.192"/>
<accession>A0A0C1HA04</accession>
<dbReference type="InterPro" id="IPR001182">
    <property type="entry name" value="FtsW/RodA"/>
</dbReference>
<proteinExistence type="predicted"/>
<gene>
    <name evidence="7" type="primary">rodA</name>
    <name evidence="7" type="ORF">DB44_AP00280</name>
</gene>
<name>A0A0C1HA04_9BACT</name>
<keyword evidence="5 6" id="KW-0472">Membrane</keyword>
<dbReference type="Pfam" id="PF01098">
    <property type="entry name" value="FTSW_RODA_SPOVE"/>
    <property type="match status" value="1"/>
</dbReference>
<feature type="transmembrane region" description="Helical" evidence="6">
    <location>
        <begin position="145"/>
        <end position="161"/>
    </location>
</feature>
<feature type="transmembrane region" description="Helical" evidence="6">
    <location>
        <begin position="284"/>
        <end position="304"/>
    </location>
</feature>
<feature type="transmembrane region" description="Helical" evidence="6">
    <location>
        <begin position="192"/>
        <end position="212"/>
    </location>
</feature>
<evidence type="ECO:0000256" key="6">
    <source>
        <dbReference type="SAM" id="Phobius"/>
    </source>
</evidence>
<comment type="subcellular location">
    <subcellularLocation>
        <location evidence="1">Membrane</location>
        <topology evidence="1">Multi-pass membrane protein</topology>
    </subcellularLocation>
</comment>
<feature type="transmembrane region" description="Helical" evidence="6">
    <location>
        <begin position="78"/>
        <end position="95"/>
    </location>
</feature>
<feature type="transmembrane region" description="Helical" evidence="6">
    <location>
        <begin position="316"/>
        <end position="342"/>
    </location>
</feature>
<feature type="transmembrane region" description="Helical" evidence="6">
    <location>
        <begin position="12"/>
        <end position="34"/>
    </location>
</feature>
<dbReference type="AlphaFoldDB" id="A0A0C1HA04"/>
<organism evidence="7 8">
    <name type="scientific">Candidatus Protochlamydia amoebophila</name>
    <dbReference type="NCBI Taxonomy" id="362787"/>
    <lineage>
        <taxon>Bacteria</taxon>
        <taxon>Pseudomonadati</taxon>
        <taxon>Chlamydiota</taxon>
        <taxon>Chlamydiia</taxon>
        <taxon>Parachlamydiales</taxon>
        <taxon>Parachlamydiaceae</taxon>
        <taxon>Candidatus Protochlamydia</taxon>
    </lineage>
</organism>
<dbReference type="GO" id="GO:0051301">
    <property type="term" value="P:cell division"/>
    <property type="evidence" value="ECO:0007669"/>
    <property type="project" value="InterPro"/>
</dbReference>
<dbReference type="GO" id="GO:0005886">
    <property type="term" value="C:plasma membrane"/>
    <property type="evidence" value="ECO:0007669"/>
    <property type="project" value="TreeGrafter"/>
</dbReference>
<dbReference type="GO" id="GO:0015648">
    <property type="term" value="F:lipid-linked peptidoglycan transporter activity"/>
    <property type="evidence" value="ECO:0007669"/>
    <property type="project" value="TreeGrafter"/>
</dbReference>
<keyword evidence="4 6" id="KW-1133">Transmembrane helix</keyword>